<dbReference type="RefSeq" id="WP_094569823.1">
    <property type="nucleotide sequence ID" value="NZ_CP022743.1"/>
</dbReference>
<evidence type="ECO:0000313" key="3">
    <source>
        <dbReference type="Proteomes" id="UP000215002"/>
    </source>
</evidence>
<accession>A0A223NU17</accession>
<protein>
    <recommendedName>
        <fullName evidence="4">DUF4488 domain-containing protein</fullName>
    </recommendedName>
</protein>
<organism evidence="2 3">
    <name type="scientific">Mucilaginibacter xinganensis</name>
    <dbReference type="NCBI Taxonomy" id="1234841"/>
    <lineage>
        <taxon>Bacteria</taxon>
        <taxon>Pseudomonadati</taxon>
        <taxon>Bacteroidota</taxon>
        <taxon>Sphingobacteriia</taxon>
        <taxon>Sphingobacteriales</taxon>
        <taxon>Sphingobacteriaceae</taxon>
        <taxon>Mucilaginibacter</taxon>
    </lineage>
</organism>
<gene>
    <name evidence="2" type="ORF">MuYL_1459</name>
</gene>
<dbReference type="AlphaFoldDB" id="A0A223NU17"/>
<proteinExistence type="predicted"/>
<keyword evidence="3" id="KW-1185">Reference proteome</keyword>
<sequence>MKTLLFTFCVLLALFQTTAMLKSNDLDRLTGKKWFGTLTYLDYSTNKIEPIETRLAVTRSVKGAGIYNFLTEYPKEASHNSTDEIVISRDGTQIDGETLKERILQKDGTLRFVTTKEGSDNNKKASFRFTYVIGTSSYSRKKEVCYAGSTVWFTRNDLNLKAN</sequence>
<name>A0A223NU17_9SPHI</name>
<keyword evidence="1" id="KW-0732">Signal</keyword>
<evidence type="ECO:0000256" key="1">
    <source>
        <dbReference type="SAM" id="SignalP"/>
    </source>
</evidence>
<dbReference type="KEGG" id="muc:MuYL_1459"/>
<reference evidence="2 3" key="1">
    <citation type="submission" date="2017-08" db="EMBL/GenBank/DDBJ databases">
        <title>Complete genome sequence of Mucilaginibacter sp. strain BJC16-A31.</title>
        <authorList>
            <consortium name="Henan University of Science and Technology"/>
            <person name="You X."/>
        </authorList>
    </citation>
    <scope>NUCLEOTIDE SEQUENCE [LARGE SCALE GENOMIC DNA]</scope>
    <source>
        <strain evidence="2 3">BJC16-A31</strain>
    </source>
</reference>
<dbReference type="EMBL" id="CP022743">
    <property type="protein sequence ID" value="ASU33357.1"/>
    <property type="molecule type" value="Genomic_DNA"/>
</dbReference>
<evidence type="ECO:0000313" key="2">
    <source>
        <dbReference type="EMBL" id="ASU33357.1"/>
    </source>
</evidence>
<feature type="chain" id="PRO_5012465876" description="DUF4488 domain-containing protein" evidence="1">
    <location>
        <begin position="20"/>
        <end position="163"/>
    </location>
</feature>
<dbReference type="OrthoDB" id="805991at2"/>
<evidence type="ECO:0008006" key="4">
    <source>
        <dbReference type="Google" id="ProtNLM"/>
    </source>
</evidence>
<dbReference type="Proteomes" id="UP000215002">
    <property type="component" value="Chromosome"/>
</dbReference>
<feature type="signal peptide" evidence="1">
    <location>
        <begin position="1"/>
        <end position="19"/>
    </location>
</feature>